<evidence type="ECO:0000259" key="1">
    <source>
        <dbReference type="Pfam" id="PF12684"/>
    </source>
</evidence>
<dbReference type="AlphaFoldDB" id="A0A220MQY5"/>
<name>A0A220MQY5_9BACL</name>
<dbReference type="EMBL" id="CP018145">
    <property type="protein sequence ID" value="ASJ57537.1"/>
    <property type="molecule type" value="Genomic_DNA"/>
</dbReference>
<sequence length="261" mass="30151">MELNNQNYHSIEADLVYMSNSQYKDFIECEARAVAKVKGAWIEPPSDALLIGSYVHAWAEGALEEFKASNPALFTKKGELYAHYKVADKMIETLANDPFITFLLQGEKEKIITAEFAGAIWKAKLDVLHAEGERIADIKTVRDIRGKHWDKELGCYVSFVEAYGYLRQMALYVELERIYHGRSHWYDPYIIAVSKEDPPDKEVISMDTHRIEDELAEIERRMPRIIEVKSGFTEPKRCGTCRYCRETKKLSKVTHYMDLIA</sequence>
<protein>
    <recommendedName>
        <fullName evidence="1">Putative exodeoxyribonuclease 8 PDDEXK-like domain-containing protein</fullName>
    </recommendedName>
</protein>
<dbReference type="Gene3D" id="3.90.320.10">
    <property type="match status" value="1"/>
</dbReference>
<reference evidence="2 3" key="1">
    <citation type="submission" date="2016-11" db="EMBL/GenBank/DDBJ databases">
        <authorList>
            <person name="Jaros S."/>
            <person name="Januszkiewicz K."/>
            <person name="Wedrychowicz H."/>
        </authorList>
    </citation>
    <scope>NUCLEOTIDE SEQUENCE [LARGE SCALE GENOMIC DNA]</scope>
    <source>
        <strain evidence="2 3">NF2</strain>
    </source>
</reference>
<dbReference type="InterPro" id="IPR011604">
    <property type="entry name" value="PDDEXK-like_dom_sf"/>
</dbReference>
<dbReference type="Proteomes" id="UP000197781">
    <property type="component" value="Chromosome"/>
</dbReference>
<accession>A0A220MQY5</accession>
<evidence type="ECO:0000313" key="2">
    <source>
        <dbReference type="EMBL" id="ASJ57537.1"/>
    </source>
</evidence>
<dbReference type="KEGG" id="bfm:BP422_13270"/>
<dbReference type="Pfam" id="PF12684">
    <property type="entry name" value="DUF3799"/>
    <property type="match status" value="1"/>
</dbReference>
<gene>
    <name evidence="2" type="ORF">BP422_13270</name>
</gene>
<evidence type="ECO:0000313" key="3">
    <source>
        <dbReference type="Proteomes" id="UP000197781"/>
    </source>
</evidence>
<organism evidence="2 3">
    <name type="scientific">Brevibacillus formosus</name>
    <dbReference type="NCBI Taxonomy" id="54913"/>
    <lineage>
        <taxon>Bacteria</taxon>
        <taxon>Bacillati</taxon>
        <taxon>Bacillota</taxon>
        <taxon>Bacilli</taxon>
        <taxon>Bacillales</taxon>
        <taxon>Paenibacillaceae</taxon>
        <taxon>Brevibacillus</taxon>
    </lineage>
</organism>
<proteinExistence type="predicted"/>
<feature type="domain" description="Putative exodeoxyribonuclease 8 PDDEXK-like" evidence="1">
    <location>
        <begin position="19"/>
        <end position="247"/>
    </location>
</feature>
<dbReference type="InterPro" id="IPR024432">
    <property type="entry name" value="Put_RecE_PDDEXK-like_dom"/>
</dbReference>